<organism evidence="1 2">
    <name type="scientific">Eumeta variegata</name>
    <name type="common">Bagworm moth</name>
    <name type="synonym">Eumeta japonica</name>
    <dbReference type="NCBI Taxonomy" id="151549"/>
    <lineage>
        <taxon>Eukaryota</taxon>
        <taxon>Metazoa</taxon>
        <taxon>Ecdysozoa</taxon>
        <taxon>Arthropoda</taxon>
        <taxon>Hexapoda</taxon>
        <taxon>Insecta</taxon>
        <taxon>Pterygota</taxon>
        <taxon>Neoptera</taxon>
        <taxon>Endopterygota</taxon>
        <taxon>Lepidoptera</taxon>
        <taxon>Glossata</taxon>
        <taxon>Ditrysia</taxon>
        <taxon>Tineoidea</taxon>
        <taxon>Psychidae</taxon>
        <taxon>Oiketicinae</taxon>
        <taxon>Eumeta</taxon>
    </lineage>
</organism>
<dbReference type="Proteomes" id="UP000299102">
    <property type="component" value="Unassembled WGS sequence"/>
</dbReference>
<comment type="caution">
    <text evidence="1">The sequence shown here is derived from an EMBL/GenBank/DDBJ whole genome shotgun (WGS) entry which is preliminary data.</text>
</comment>
<keyword evidence="2" id="KW-1185">Reference proteome</keyword>
<evidence type="ECO:0000313" key="2">
    <source>
        <dbReference type="Proteomes" id="UP000299102"/>
    </source>
</evidence>
<sequence>MCNVTVTVIHLKEYECGLKIDELFMKCLLHANDEYVLRHRRIAAGVGVRRLLRTLSGVGRSEPIFRTNSDTRGYAFVSTVGHADTSIFTCGLIINMHGVFPYNISYKRGDRRMGVKRV</sequence>
<evidence type="ECO:0000313" key="1">
    <source>
        <dbReference type="EMBL" id="GBP41258.1"/>
    </source>
</evidence>
<proteinExistence type="predicted"/>
<accession>A0A4C1VQ52</accession>
<reference evidence="1 2" key="1">
    <citation type="journal article" date="2019" name="Commun. Biol.">
        <title>The bagworm genome reveals a unique fibroin gene that provides high tensile strength.</title>
        <authorList>
            <person name="Kono N."/>
            <person name="Nakamura H."/>
            <person name="Ohtoshi R."/>
            <person name="Tomita M."/>
            <person name="Numata K."/>
            <person name="Arakawa K."/>
        </authorList>
    </citation>
    <scope>NUCLEOTIDE SEQUENCE [LARGE SCALE GENOMIC DNA]</scope>
</reference>
<protein>
    <submittedName>
        <fullName evidence="1">Uncharacterized protein</fullName>
    </submittedName>
</protein>
<dbReference type="EMBL" id="BGZK01000396">
    <property type="protein sequence ID" value="GBP41258.1"/>
    <property type="molecule type" value="Genomic_DNA"/>
</dbReference>
<gene>
    <name evidence="1" type="ORF">EVAR_32984_1</name>
</gene>
<dbReference type="AlphaFoldDB" id="A0A4C1VQ52"/>
<name>A0A4C1VQ52_EUMVA</name>